<feature type="compositionally biased region" description="Polar residues" evidence="1">
    <location>
        <begin position="56"/>
        <end position="68"/>
    </location>
</feature>
<accession>A0A2N5U6E0</accession>
<reference evidence="2 3" key="1">
    <citation type="submission" date="2017-11" db="EMBL/GenBank/DDBJ databases">
        <title>De novo assembly and phasing of dikaryotic genomes from two isolates of Puccinia coronata f. sp. avenae, the causal agent of oat crown rust.</title>
        <authorList>
            <person name="Miller M.E."/>
            <person name="Zhang Y."/>
            <person name="Omidvar V."/>
            <person name="Sperschneider J."/>
            <person name="Schwessinger B."/>
            <person name="Raley C."/>
            <person name="Palmer J.M."/>
            <person name="Garnica D."/>
            <person name="Upadhyaya N."/>
            <person name="Rathjen J."/>
            <person name="Taylor J.M."/>
            <person name="Park R.F."/>
            <person name="Dodds P.N."/>
            <person name="Hirsch C.D."/>
            <person name="Kianian S.F."/>
            <person name="Figueroa M."/>
        </authorList>
    </citation>
    <scope>NUCLEOTIDE SEQUENCE [LARGE SCALE GENOMIC DNA]</scope>
    <source>
        <strain evidence="2">12NC29</strain>
    </source>
</reference>
<gene>
    <name evidence="2" type="ORF">PCANC_26201</name>
</gene>
<organism evidence="2 3">
    <name type="scientific">Puccinia coronata f. sp. avenae</name>
    <dbReference type="NCBI Taxonomy" id="200324"/>
    <lineage>
        <taxon>Eukaryota</taxon>
        <taxon>Fungi</taxon>
        <taxon>Dikarya</taxon>
        <taxon>Basidiomycota</taxon>
        <taxon>Pucciniomycotina</taxon>
        <taxon>Pucciniomycetes</taxon>
        <taxon>Pucciniales</taxon>
        <taxon>Pucciniaceae</taxon>
        <taxon>Puccinia</taxon>
    </lineage>
</organism>
<keyword evidence="3" id="KW-1185">Reference proteome</keyword>
<dbReference type="EMBL" id="PGCJ01000303">
    <property type="protein sequence ID" value="PLW33290.1"/>
    <property type="molecule type" value="Genomic_DNA"/>
</dbReference>
<name>A0A2N5U6E0_9BASI</name>
<proteinExistence type="predicted"/>
<evidence type="ECO:0000313" key="3">
    <source>
        <dbReference type="Proteomes" id="UP000235388"/>
    </source>
</evidence>
<evidence type="ECO:0000256" key="1">
    <source>
        <dbReference type="SAM" id="MobiDB-lite"/>
    </source>
</evidence>
<sequence length="152" mass="16107">MAYEEKAGEQEIHSGDGADSNSEALEEKGEALVKTSKPSASWKKTRDAKLQVPTLKITSPSPSNQSKGASDFDVKPCIKEEPGSLPVPQKKSRIKLTVKENPIAKQSPLSSADTSEAKKPERVKAGKSAAKVPVKAGKSAAKVTSKKPNKKA</sequence>
<feature type="compositionally biased region" description="Basic and acidic residues" evidence="1">
    <location>
        <begin position="115"/>
        <end position="124"/>
    </location>
</feature>
<feature type="region of interest" description="Disordered" evidence="1">
    <location>
        <begin position="1"/>
        <end position="152"/>
    </location>
</feature>
<feature type="compositionally biased region" description="Basic and acidic residues" evidence="1">
    <location>
        <begin position="1"/>
        <end position="16"/>
    </location>
</feature>
<protein>
    <submittedName>
        <fullName evidence="2">Uncharacterized protein</fullName>
    </submittedName>
</protein>
<evidence type="ECO:0000313" key="2">
    <source>
        <dbReference type="EMBL" id="PLW33290.1"/>
    </source>
</evidence>
<dbReference type="AlphaFoldDB" id="A0A2N5U6E0"/>
<feature type="compositionally biased region" description="Basic and acidic residues" evidence="1">
    <location>
        <begin position="70"/>
        <end position="82"/>
    </location>
</feature>
<comment type="caution">
    <text evidence="2">The sequence shown here is derived from an EMBL/GenBank/DDBJ whole genome shotgun (WGS) entry which is preliminary data.</text>
</comment>
<dbReference type="Proteomes" id="UP000235388">
    <property type="component" value="Unassembled WGS sequence"/>
</dbReference>